<feature type="region of interest" description="Disordered" evidence="8">
    <location>
        <begin position="131"/>
        <end position="177"/>
    </location>
</feature>
<keyword evidence="4" id="KW-1003">Cell membrane</keyword>
<evidence type="ECO:0000256" key="9">
    <source>
        <dbReference type="SAM" id="Phobius"/>
    </source>
</evidence>
<evidence type="ECO:0000256" key="3">
    <source>
        <dbReference type="ARBA" id="ARBA00022448"/>
    </source>
</evidence>
<keyword evidence="7 9" id="KW-0472">Membrane</keyword>
<feature type="transmembrane region" description="Helical" evidence="9">
    <location>
        <begin position="36"/>
        <end position="55"/>
    </location>
</feature>
<dbReference type="PANTHER" id="PTHR34702:SF1">
    <property type="entry name" value="NA(+)_H(+) ANTIPORTER SUBUNIT F"/>
    <property type="match status" value="1"/>
</dbReference>
<comment type="caution">
    <text evidence="10">The sequence shown here is derived from an EMBL/GenBank/DDBJ whole genome shotgun (WGS) entry which is preliminary data.</text>
</comment>
<protein>
    <submittedName>
        <fullName evidence="10">Monovalent cation/H+ antiporter complex subunit F</fullName>
    </submittedName>
</protein>
<evidence type="ECO:0000256" key="2">
    <source>
        <dbReference type="ARBA" id="ARBA00009212"/>
    </source>
</evidence>
<reference evidence="10 11" key="1">
    <citation type="submission" date="2024-09" db="EMBL/GenBank/DDBJ databases">
        <authorList>
            <person name="Sun Q."/>
            <person name="Mori K."/>
        </authorList>
    </citation>
    <scope>NUCLEOTIDE SEQUENCE [LARGE SCALE GENOMIC DNA]</scope>
    <source>
        <strain evidence="10 11">CICC 10874</strain>
    </source>
</reference>
<organism evidence="10 11">
    <name type="scientific">Brachybacterium hainanense</name>
    <dbReference type="NCBI Taxonomy" id="1541174"/>
    <lineage>
        <taxon>Bacteria</taxon>
        <taxon>Bacillati</taxon>
        <taxon>Actinomycetota</taxon>
        <taxon>Actinomycetes</taxon>
        <taxon>Micrococcales</taxon>
        <taxon>Dermabacteraceae</taxon>
        <taxon>Brachybacterium</taxon>
    </lineage>
</organism>
<proteinExistence type="inferred from homology"/>
<dbReference type="PANTHER" id="PTHR34702">
    <property type="entry name" value="NA(+)/H(+) ANTIPORTER SUBUNIT F1"/>
    <property type="match status" value="1"/>
</dbReference>
<evidence type="ECO:0000256" key="7">
    <source>
        <dbReference type="ARBA" id="ARBA00023136"/>
    </source>
</evidence>
<comment type="similarity">
    <text evidence="2">Belongs to the CPA3 antiporters (TC 2.A.63) subunit F family.</text>
</comment>
<dbReference type="EMBL" id="JBHLSV010000008">
    <property type="protein sequence ID" value="MFC0673991.1"/>
    <property type="molecule type" value="Genomic_DNA"/>
</dbReference>
<dbReference type="Pfam" id="PF04066">
    <property type="entry name" value="MrpF_PhaF"/>
    <property type="match status" value="1"/>
</dbReference>
<feature type="transmembrane region" description="Helical" evidence="9">
    <location>
        <begin position="61"/>
        <end position="85"/>
    </location>
</feature>
<dbReference type="Proteomes" id="UP001589793">
    <property type="component" value="Unassembled WGS sequence"/>
</dbReference>
<evidence type="ECO:0000256" key="5">
    <source>
        <dbReference type="ARBA" id="ARBA00022692"/>
    </source>
</evidence>
<feature type="transmembrane region" description="Helical" evidence="9">
    <location>
        <begin position="6"/>
        <end position="24"/>
    </location>
</feature>
<evidence type="ECO:0000256" key="4">
    <source>
        <dbReference type="ARBA" id="ARBA00022475"/>
    </source>
</evidence>
<keyword evidence="5 9" id="KW-0812">Transmembrane</keyword>
<gene>
    <name evidence="10" type="ORF">ACFFF6_08480</name>
</gene>
<sequence>MSTIEIVLTVYGILLAVAALPTVYRIVVGPTILDRAVATDMLVVLVVLGMALYSAGTASTWAVPSMLVLTAFAFIGTVGVARFVAREDPRRVRPGPRGSDGIEHVGTETGHHDAIHVDAPELLAGWAEEDAVRAHRPDAEDEQGLPDNTPSVRTDAAEVPRNPHTPGPGTAAEEGRG</sequence>
<evidence type="ECO:0000256" key="1">
    <source>
        <dbReference type="ARBA" id="ARBA00004651"/>
    </source>
</evidence>
<evidence type="ECO:0000313" key="10">
    <source>
        <dbReference type="EMBL" id="MFC0673991.1"/>
    </source>
</evidence>
<accession>A0ABV6RAH5</accession>
<dbReference type="InterPro" id="IPR007208">
    <property type="entry name" value="MrpF/PhaF-like"/>
</dbReference>
<keyword evidence="3" id="KW-0813">Transport</keyword>
<keyword evidence="6 9" id="KW-1133">Transmembrane helix</keyword>
<evidence type="ECO:0000313" key="11">
    <source>
        <dbReference type="Proteomes" id="UP001589793"/>
    </source>
</evidence>
<comment type="subcellular location">
    <subcellularLocation>
        <location evidence="1">Cell membrane</location>
        <topology evidence="1">Multi-pass membrane protein</topology>
    </subcellularLocation>
</comment>
<dbReference type="RefSeq" id="WP_376979925.1">
    <property type="nucleotide sequence ID" value="NZ_JBHLSV010000008.1"/>
</dbReference>
<evidence type="ECO:0000256" key="6">
    <source>
        <dbReference type="ARBA" id="ARBA00022989"/>
    </source>
</evidence>
<name>A0ABV6RAH5_9MICO</name>
<evidence type="ECO:0000256" key="8">
    <source>
        <dbReference type="SAM" id="MobiDB-lite"/>
    </source>
</evidence>
<keyword evidence="11" id="KW-1185">Reference proteome</keyword>